<evidence type="ECO:0000256" key="3">
    <source>
        <dbReference type="ARBA" id="ARBA00022723"/>
    </source>
</evidence>
<evidence type="ECO:0000256" key="1">
    <source>
        <dbReference type="ARBA" id="ARBA00022649"/>
    </source>
</evidence>
<dbReference type="EMBL" id="PIQN01000023">
    <property type="protein sequence ID" value="PKA40091.1"/>
    <property type="molecule type" value="Genomic_DNA"/>
</dbReference>
<dbReference type="GO" id="GO:0000287">
    <property type="term" value="F:magnesium ion binding"/>
    <property type="evidence" value="ECO:0007669"/>
    <property type="project" value="UniProtKB-UniRule"/>
</dbReference>
<keyword evidence="11" id="KW-1185">Reference proteome</keyword>
<dbReference type="Proteomes" id="UP000232164">
    <property type="component" value="Unassembled WGS sequence"/>
</dbReference>
<comment type="function">
    <text evidence="6">Toxic component of a toxin-antitoxin (TA) system. An RNase.</text>
</comment>
<dbReference type="Pfam" id="PF01850">
    <property type="entry name" value="PIN"/>
    <property type="match status" value="1"/>
</dbReference>
<dbReference type="PANTHER" id="PTHR35901:SF1">
    <property type="entry name" value="EXONUCLEASE VAPC9"/>
    <property type="match status" value="1"/>
</dbReference>
<dbReference type="Gene3D" id="3.40.50.1010">
    <property type="entry name" value="5'-nuclease"/>
    <property type="match status" value="1"/>
</dbReference>
<proteinExistence type="inferred from homology"/>
<dbReference type="RefSeq" id="WP_027512919.1">
    <property type="nucleotide sequence ID" value="NZ_CP104144.1"/>
</dbReference>
<feature type="domain" description="PIN" evidence="7">
    <location>
        <begin position="5"/>
        <end position="122"/>
    </location>
</feature>
<gene>
    <name evidence="6" type="primary">vapC</name>
    <name evidence="8" type="ORF">CWR43_29770</name>
    <name evidence="9" type="ORF">N2599_21965</name>
</gene>
<reference evidence="9" key="3">
    <citation type="submission" date="2022-09" db="EMBL/GenBank/DDBJ databases">
        <title>Australian commercial rhizobial inoculants.</title>
        <authorList>
            <person name="Kohlmeier M.G."/>
            <person name="O'Hara G.W."/>
            <person name="Colombi E."/>
            <person name="Ramsay J.P."/>
            <person name="Terpolilli J."/>
        </authorList>
    </citation>
    <scope>NUCLEOTIDE SEQUENCE</scope>
    <source>
        <strain evidence="9">WSM1592</strain>
        <plasmid evidence="9">pWSM1592_1</plasmid>
    </source>
</reference>
<reference evidence="8 10" key="2">
    <citation type="submission" date="2017-12" db="EMBL/GenBank/DDBJ databases">
        <title>Genome sequence of Rhizobium sullae HCNT1 isolated from Sulla coronaria nodules and featuring peculiar denitrification phenotypes.</title>
        <authorList>
            <person name="De Diego-Diaz B."/>
            <person name="Treu L."/>
            <person name="Campanaro S."/>
            <person name="Da Silva Duarte V."/>
            <person name="Basaglia M."/>
            <person name="Favaro L."/>
            <person name="Casella S."/>
            <person name="Squartini A."/>
        </authorList>
    </citation>
    <scope>NUCLEOTIDE SEQUENCE [LARGE SCALE GENOMIC DNA]</scope>
    <source>
        <strain evidence="8 10">HCNT1</strain>
    </source>
</reference>
<keyword evidence="4 6" id="KW-0378">Hydrolase</keyword>
<dbReference type="InterPro" id="IPR051619">
    <property type="entry name" value="TypeII_TA_RNase_PINc/VapC"/>
</dbReference>
<protein>
    <recommendedName>
        <fullName evidence="6">Ribonuclease VapC</fullName>
        <shortName evidence="6">RNase VapC</shortName>
        <ecNumber evidence="6">3.1.-.-</ecNumber>
    </recommendedName>
    <alternativeName>
        <fullName evidence="6">Toxin VapC</fullName>
    </alternativeName>
</protein>
<dbReference type="GO" id="GO:0016787">
    <property type="term" value="F:hydrolase activity"/>
    <property type="evidence" value="ECO:0007669"/>
    <property type="project" value="UniProtKB-KW"/>
</dbReference>
<keyword evidence="1 6" id="KW-1277">Toxin-antitoxin system</keyword>
<dbReference type="CDD" id="cd09873">
    <property type="entry name" value="PIN_Pae0151-like"/>
    <property type="match status" value="1"/>
</dbReference>
<evidence type="ECO:0000313" key="11">
    <source>
        <dbReference type="Proteomes" id="UP001060123"/>
    </source>
</evidence>
<dbReference type="GO" id="GO:0090729">
    <property type="term" value="F:toxin activity"/>
    <property type="evidence" value="ECO:0007669"/>
    <property type="project" value="UniProtKB-KW"/>
</dbReference>
<feature type="binding site" evidence="6">
    <location>
        <position position="98"/>
    </location>
    <ligand>
        <name>Mg(2+)</name>
        <dbReference type="ChEBI" id="CHEBI:18420"/>
    </ligand>
</feature>
<dbReference type="STRING" id="1041146.GCA_000427985_04550"/>
<name>A0A2N0D1U4_RHISU</name>
<evidence type="ECO:0000313" key="10">
    <source>
        <dbReference type="Proteomes" id="UP000232164"/>
    </source>
</evidence>
<keyword evidence="5 6" id="KW-0460">Magnesium</keyword>
<evidence type="ECO:0000259" key="7">
    <source>
        <dbReference type="Pfam" id="PF01850"/>
    </source>
</evidence>
<dbReference type="InterPro" id="IPR029060">
    <property type="entry name" value="PIN-like_dom_sf"/>
</dbReference>
<dbReference type="PANTHER" id="PTHR35901">
    <property type="entry name" value="RIBONUCLEASE VAPC3"/>
    <property type="match status" value="1"/>
</dbReference>
<keyword evidence="2 6" id="KW-0540">Nuclease</keyword>
<evidence type="ECO:0000313" key="9">
    <source>
        <dbReference type="EMBL" id="UWU17972.1"/>
    </source>
</evidence>
<reference evidence="8 10" key="1">
    <citation type="submission" date="2017-11" db="EMBL/GenBank/DDBJ databases">
        <authorList>
            <person name="Han C.G."/>
        </authorList>
    </citation>
    <scope>NUCLEOTIDE SEQUENCE [LARGE SCALE GENOMIC DNA]</scope>
    <source>
        <strain evidence="8 10">HCNT1</strain>
    </source>
</reference>
<evidence type="ECO:0000256" key="5">
    <source>
        <dbReference type="ARBA" id="ARBA00022842"/>
    </source>
</evidence>
<keyword evidence="6" id="KW-0800">Toxin</keyword>
<dbReference type="EC" id="3.1.-.-" evidence="6"/>
<dbReference type="InterPro" id="IPR022907">
    <property type="entry name" value="VapC_family"/>
</dbReference>
<dbReference type="HAMAP" id="MF_00265">
    <property type="entry name" value="VapC_Nob1"/>
    <property type="match status" value="1"/>
</dbReference>
<geneLocation type="plasmid" evidence="9 11">
    <name>pWSM1592_1</name>
</geneLocation>
<evidence type="ECO:0000256" key="4">
    <source>
        <dbReference type="ARBA" id="ARBA00022801"/>
    </source>
</evidence>
<accession>A0A2N0D1U4</accession>
<dbReference type="SUPFAM" id="SSF88723">
    <property type="entry name" value="PIN domain-like"/>
    <property type="match status" value="1"/>
</dbReference>
<evidence type="ECO:0000256" key="2">
    <source>
        <dbReference type="ARBA" id="ARBA00022722"/>
    </source>
</evidence>
<sequence length="146" mass="16133">METLIIDASIAIKWVVEEEGTHAAVDLRSRFRFAAPELLIPECANILWKKTQRGELMHDEAVLAARLLERSGIAVLSMTGLLERATRLAIELSHPAYDCAYLAAAAQTRSRFVTADERLLRVITERASNEMARSCVSLATIQSGAH</sequence>
<dbReference type="AlphaFoldDB" id="A0A2N0D1U4"/>
<dbReference type="Proteomes" id="UP001060123">
    <property type="component" value="Plasmid pWSM1592_1"/>
</dbReference>
<dbReference type="InterPro" id="IPR044153">
    <property type="entry name" value="PIN_Pae0151-like"/>
</dbReference>
<comment type="similarity">
    <text evidence="6">Belongs to the PINc/VapC protein family.</text>
</comment>
<evidence type="ECO:0000313" key="8">
    <source>
        <dbReference type="EMBL" id="PKA40091.1"/>
    </source>
</evidence>
<keyword evidence="3 6" id="KW-0479">Metal-binding</keyword>
<dbReference type="GO" id="GO:0004540">
    <property type="term" value="F:RNA nuclease activity"/>
    <property type="evidence" value="ECO:0007669"/>
    <property type="project" value="InterPro"/>
</dbReference>
<feature type="binding site" evidence="6">
    <location>
        <position position="7"/>
    </location>
    <ligand>
        <name>Mg(2+)</name>
        <dbReference type="ChEBI" id="CHEBI:18420"/>
    </ligand>
</feature>
<evidence type="ECO:0000256" key="6">
    <source>
        <dbReference type="HAMAP-Rule" id="MF_00265"/>
    </source>
</evidence>
<keyword evidence="9" id="KW-0614">Plasmid</keyword>
<dbReference type="InterPro" id="IPR002716">
    <property type="entry name" value="PIN_dom"/>
</dbReference>
<organism evidence="8 10">
    <name type="scientific">Rhizobium sullae</name>
    <name type="common">Rhizobium hedysari</name>
    <dbReference type="NCBI Taxonomy" id="50338"/>
    <lineage>
        <taxon>Bacteria</taxon>
        <taxon>Pseudomonadati</taxon>
        <taxon>Pseudomonadota</taxon>
        <taxon>Alphaproteobacteria</taxon>
        <taxon>Hyphomicrobiales</taxon>
        <taxon>Rhizobiaceae</taxon>
        <taxon>Rhizobium/Agrobacterium group</taxon>
        <taxon>Rhizobium</taxon>
    </lineage>
</organism>
<dbReference type="EMBL" id="CP104144">
    <property type="protein sequence ID" value="UWU17972.1"/>
    <property type="molecule type" value="Genomic_DNA"/>
</dbReference>
<comment type="cofactor">
    <cofactor evidence="6">
        <name>Mg(2+)</name>
        <dbReference type="ChEBI" id="CHEBI:18420"/>
    </cofactor>
</comment>